<evidence type="ECO:0000259" key="2">
    <source>
        <dbReference type="Pfam" id="PF00487"/>
    </source>
</evidence>
<accession>A0ABR2YBI8</accession>
<protein>
    <recommendedName>
        <fullName evidence="2">Fatty acid desaturase domain-containing protein</fullName>
    </recommendedName>
</protein>
<dbReference type="Pfam" id="PF00487">
    <property type="entry name" value="FA_desaturase"/>
    <property type="match status" value="1"/>
</dbReference>
<keyword evidence="4" id="KW-1185">Reference proteome</keyword>
<keyword evidence="1" id="KW-0812">Transmembrane</keyword>
<sequence>MCAGHITCSRLSFIVGAAVQKDLAARRREFLFSPPQWLQRLILPAVADKRDAPVAFLLTNILLLTLPAAASVFLAPESSYLGALYVLMNYVLFFPRFVVSLLHITEHRRLFKADHFFLNSVTSLLLTPFFGIPSGVYKLHHRIMHHVEDNGAPRDLSSTEPYQRNSVPHFLMYWVRHALFAWLELPVYAARCGRVALAAQVLGAEVAYITVIAALYTCKPTATVWVFILPYFLSTLLMMFGNWCQHMFINPECPRSAYGMAYNCVASSDNSMTFNDGYHILHHLNSSTHWSELPSRFMKLLEQHAESKALVIEGWGVIDVGLATFAGDYNAVVDRMLMPFHKPKDPAMRAAAVKMLQERLKPVEVPADGAKKGA</sequence>
<keyword evidence="1" id="KW-0472">Membrane</keyword>
<name>A0ABR2YBI8_9CHLO</name>
<feature type="transmembrane region" description="Helical" evidence="1">
    <location>
        <begin position="80"/>
        <end position="104"/>
    </location>
</feature>
<feature type="transmembrane region" description="Helical" evidence="1">
    <location>
        <begin position="222"/>
        <end position="240"/>
    </location>
</feature>
<organism evidence="3 4">
    <name type="scientific">Coccomyxa subellipsoidea</name>
    <dbReference type="NCBI Taxonomy" id="248742"/>
    <lineage>
        <taxon>Eukaryota</taxon>
        <taxon>Viridiplantae</taxon>
        <taxon>Chlorophyta</taxon>
        <taxon>core chlorophytes</taxon>
        <taxon>Trebouxiophyceae</taxon>
        <taxon>Trebouxiophyceae incertae sedis</taxon>
        <taxon>Coccomyxaceae</taxon>
        <taxon>Coccomyxa</taxon>
    </lineage>
</organism>
<gene>
    <name evidence="3" type="ORF">WJX75_005722</name>
</gene>
<proteinExistence type="predicted"/>
<comment type="caution">
    <text evidence="3">The sequence shown here is derived from an EMBL/GenBank/DDBJ whole genome shotgun (WGS) entry which is preliminary data.</text>
</comment>
<feature type="domain" description="Fatty acid desaturase" evidence="2">
    <location>
        <begin position="86"/>
        <end position="312"/>
    </location>
</feature>
<feature type="transmembrane region" description="Helical" evidence="1">
    <location>
        <begin position="116"/>
        <end position="137"/>
    </location>
</feature>
<feature type="transmembrane region" description="Helical" evidence="1">
    <location>
        <begin position="54"/>
        <end position="74"/>
    </location>
</feature>
<dbReference type="Proteomes" id="UP001491310">
    <property type="component" value="Unassembled WGS sequence"/>
</dbReference>
<evidence type="ECO:0000256" key="1">
    <source>
        <dbReference type="SAM" id="Phobius"/>
    </source>
</evidence>
<dbReference type="EMBL" id="JALJOT010000017">
    <property type="protein sequence ID" value="KAK9901629.1"/>
    <property type="molecule type" value="Genomic_DNA"/>
</dbReference>
<dbReference type="PANTHER" id="PTHR36459">
    <property type="entry name" value="ORF"/>
    <property type="match status" value="1"/>
</dbReference>
<evidence type="ECO:0000313" key="3">
    <source>
        <dbReference type="EMBL" id="KAK9901629.1"/>
    </source>
</evidence>
<dbReference type="PANTHER" id="PTHR36459:SF1">
    <property type="entry name" value="FATTY ACID DESATURASE DOMAIN-CONTAINING PROTEIN-RELATED"/>
    <property type="match status" value="1"/>
</dbReference>
<dbReference type="InterPro" id="IPR005804">
    <property type="entry name" value="FA_desaturase_dom"/>
</dbReference>
<keyword evidence="1" id="KW-1133">Transmembrane helix</keyword>
<reference evidence="3 4" key="1">
    <citation type="journal article" date="2024" name="Nat. Commun.">
        <title>Phylogenomics reveals the evolutionary origins of lichenization in chlorophyte algae.</title>
        <authorList>
            <person name="Puginier C."/>
            <person name="Libourel C."/>
            <person name="Otte J."/>
            <person name="Skaloud P."/>
            <person name="Haon M."/>
            <person name="Grisel S."/>
            <person name="Petersen M."/>
            <person name="Berrin J.G."/>
            <person name="Delaux P.M."/>
            <person name="Dal Grande F."/>
            <person name="Keller J."/>
        </authorList>
    </citation>
    <scope>NUCLEOTIDE SEQUENCE [LARGE SCALE GENOMIC DNA]</scope>
    <source>
        <strain evidence="3 4">SAG 216-7</strain>
    </source>
</reference>
<evidence type="ECO:0000313" key="4">
    <source>
        <dbReference type="Proteomes" id="UP001491310"/>
    </source>
</evidence>
<feature type="transmembrane region" description="Helical" evidence="1">
    <location>
        <begin position="195"/>
        <end position="216"/>
    </location>
</feature>